<dbReference type="Pfam" id="PF18137">
    <property type="entry name" value="WHD_ORC"/>
    <property type="match status" value="1"/>
</dbReference>
<evidence type="ECO:0000256" key="3">
    <source>
        <dbReference type="ARBA" id="ARBA00022598"/>
    </source>
</evidence>
<keyword evidence="7 12" id="KW-0067">ATP-binding</keyword>
<dbReference type="InterPro" id="IPR009000">
    <property type="entry name" value="Transl_B-barrel_sf"/>
</dbReference>
<dbReference type="CDD" id="cd00673">
    <property type="entry name" value="AlaRS_core"/>
    <property type="match status" value="1"/>
</dbReference>
<keyword evidence="8 12" id="KW-0694">RNA-binding</keyword>
<dbReference type="PRINTS" id="PR00980">
    <property type="entry name" value="TRNASYNTHALA"/>
</dbReference>
<dbReference type="InterPro" id="IPR050058">
    <property type="entry name" value="Ala-tRNA_ligase"/>
</dbReference>
<dbReference type="Pfam" id="PF07034">
    <property type="entry name" value="ORC3_N"/>
    <property type="match status" value="1"/>
</dbReference>
<feature type="compositionally biased region" description="Basic and acidic residues" evidence="13">
    <location>
        <begin position="42"/>
        <end position="51"/>
    </location>
</feature>
<dbReference type="InterPro" id="IPR045667">
    <property type="entry name" value="ORC3_N"/>
</dbReference>
<evidence type="ECO:0000313" key="16">
    <source>
        <dbReference type="Proteomes" id="UP001237642"/>
    </source>
</evidence>
<dbReference type="GO" id="GO:0002161">
    <property type="term" value="F:aminoacyl-tRNA deacylase activity"/>
    <property type="evidence" value="ECO:0007669"/>
    <property type="project" value="TreeGrafter"/>
</dbReference>
<keyword evidence="12" id="KW-0496">Mitochondrion</keyword>
<dbReference type="SUPFAM" id="SSF55186">
    <property type="entry name" value="ThrRS/AlaRS common domain"/>
    <property type="match status" value="1"/>
</dbReference>
<dbReference type="Proteomes" id="UP001237642">
    <property type="component" value="Unassembled WGS sequence"/>
</dbReference>
<keyword evidence="16" id="KW-1185">Reference proteome</keyword>
<dbReference type="HAMAP" id="MF_00036_B">
    <property type="entry name" value="Ala_tRNA_synth_B"/>
    <property type="match status" value="1"/>
</dbReference>
<dbReference type="InterPro" id="IPR045864">
    <property type="entry name" value="aa-tRNA-synth_II/BPL/LPL"/>
</dbReference>
<feature type="compositionally biased region" description="Basic residues" evidence="13">
    <location>
        <begin position="657"/>
        <end position="671"/>
    </location>
</feature>
<organism evidence="15 16">
    <name type="scientific">Heracleum sosnowskyi</name>
    <dbReference type="NCBI Taxonomy" id="360622"/>
    <lineage>
        <taxon>Eukaryota</taxon>
        <taxon>Viridiplantae</taxon>
        <taxon>Streptophyta</taxon>
        <taxon>Embryophyta</taxon>
        <taxon>Tracheophyta</taxon>
        <taxon>Spermatophyta</taxon>
        <taxon>Magnoliopsida</taxon>
        <taxon>eudicotyledons</taxon>
        <taxon>Gunneridae</taxon>
        <taxon>Pentapetalae</taxon>
        <taxon>asterids</taxon>
        <taxon>campanulids</taxon>
        <taxon>Apiales</taxon>
        <taxon>Apiaceae</taxon>
        <taxon>Apioideae</taxon>
        <taxon>apioid superclade</taxon>
        <taxon>Tordylieae</taxon>
        <taxon>Tordyliinae</taxon>
        <taxon>Heracleum</taxon>
    </lineage>
</organism>
<dbReference type="GO" id="GO:0005739">
    <property type="term" value="C:mitochondrion"/>
    <property type="evidence" value="ECO:0007669"/>
    <property type="project" value="UniProtKB-SubCell"/>
</dbReference>
<dbReference type="FunFam" id="3.30.980.10:FF:000004">
    <property type="entry name" value="Alanine--tRNA ligase, cytoplasmic"/>
    <property type="match status" value="1"/>
</dbReference>
<gene>
    <name evidence="15" type="ORF">POM88_035051</name>
</gene>
<dbReference type="Pfam" id="PF01411">
    <property type="entry name" value="tRNA-synt_2c"/>
    <property type="match status" value="2"/>
</dbReference>
<dbReference type="InterPro" id="IPR040855">
    <property type="entry name" value="ORC_WH_C"/>
</dbReference>
<dbReference type="CDD" id="cd20704">
    <property type="entry name" value="Orc3"/>
    <property type="match status" value="1"/>
</dbReference>
<dbReference type="GO" id="GO:0004813">
    <property type="term" value="F:alanine-tRNA ligase activity"/>
    <property type="evidence" value="ECO:0007669"/>
    <property type="project" value="UniProtKB-UniRule"/>
</dbReference>
<dbReference type="GO" id="GO:0005524">
    <property type="term" value="F:ATP binding"/>
    <property type="evidence" value="ECO:0007669"/>
    <property type="project" value="UniProtKB-UniRule"/>
</dbReference>
<dbReference type="InterPro" id="IPR018162">
    <property type="entry name" value="Ala-tRNA-ligase_IIc_anticod-bd"/>
</dbReference>
<reference evidence="15" key="2">
    <citation type="submission" date="2023-05" db="EMBL/GenBank/DDBJ databases">
        <authorList>
            <person name="Schelkunov M.I."/>
        </authorList>
    </citation>
    <scope>NUCLEOTIDE SEQUENCE</scope>
    <source>
        <strain evidence="15">Hsosn_3</strain>
        <tissue evidence="15">Leaf</tissue>
    </source>
</reference>
<comment type="caution">
    <text evidence="15">The sequence shown here is derived from an EMBL/GenBank/DDBJ whole genome shotgun (WGS) entry which is preliminary data.</text>
</comment>
<sequence>MEEPNPNIEPFFVLHKASSQRIERKSGGKARRRIDLSSSVHESLEKSDTGEADGVEKLRNDAFDCVWSKTESVIKDVLRNINLDVFNEIDIWVHESFDAITSRGKPEFAKVTSSFPIVTDATSKQLFCGLVLTRNMEVVDDLLTFADLGQHLRSHGCHVANLSSFDFSPKNGISGSIKSLLRKYLMVTLDVADISALASWYAEQDSYGNPVVVIIEDLERCCGTVLSDFILMLSEWIVKLPILLILGVATTIDAPRYVLSSNALQCISPHKFILRSPSERLDSIIDAVLVRQFSGFNVGHKVATFLRNCFLRQDGTLSSFVRALKMSIIHHFSMEPLSFILKGLLDQNDGQVLFSWKHETLPEAMLSRAFNLPSYMGIRGEPNGEILEQGLSQLKRSQKLWSSVLLCLYEAGKFHKISLLDLYSESLDPDLWEIRAYDLHSVLDNNLKVPSNNQIVAGEQNNLHMGGFICQAIRKVRDLSPVALCQLLVSWEAISEGVNEIQEKVKELQSLSNIDDSRNVNEELTNISRRHTTRNYTNIERDAQVLHEKAAALIGSMVRDYMQPMECIPFHEILCFKNVDKLQSNLMGDPRRRIQADLLESYKFLKCSCCRISCNTPLPSMHDTSIMYSLAQEHGDLINLHDWYQSFKATICSTTKPKQRLKQSPSPKKRKSGAEPREIDEASLQARFCRAVAELQITGLLRMPSKRRPDYVQRVAFGLSSSSFSSLINLSTTSFPVRIRSLFRRSLSHSSSSLQSSSSTIAMGSEIEWPANKVRDTFIEFFESKNHVNWKSSPVVIQYTTIKHLATSYLCTLYHVVPHNDPTLLFANAGMNQYKPIFLGTADPNTQLSKLTRACNTQKCIRAGGKHNDLDDVRKDTYHHTFFEMLGNWSFGDYFKAEAIEWAWELLTKVYELPKDRIYATYFGGDEKSGLPADNEAKDLWLKFLPSERVLPFGCKDNFWEMGDTGPCGPCTEIHFDRIGNRDAASLVNNDDPTLIEIWNLVFIQFNRESDGSLKPLPAKHVDTGMGFERLTSILQNKMSNYDTDVFIPIFNAIQGATGARPYSGKVGPDDVDKVDMAYRVVADHIRTLSFAIADGSYPGNEGREYVLRRILRRAGIEKFKKAAQDVKEKLSGQDAFLLWDTYGFPLDLTQLMAEERGLTVDVDGYNKAMNEARERSRNAQNKQAGKTIAMDADATSALQKKGISTTNDIFKFTWKDHRSVIKAIYTGSEFLEDTAAGDEVGVVLESTSFYAEQGGQIYHTGVLEGPFGTFQVSNVQTFGGFIVHIGYFTDDSGRFSVGDKVNCKVDYVRRKLIAPNHTCTHMLNFALREVLGNHVDQKGSIVLPEKLRFDFSHGPC</sequence>
<dbReference type="GO" id="GO:0009507">
    <property type="term" value="C:chloroplast"/>
    <property type="evidence" value="ECO:0007669"/>
    <property type="project" value="TreeGrafter"/>
</dbReference>
<keyword evidence="4" id="KW-0479">Metal-binding</keyword>
<evidence type="ECO:0000256" key="11">
    <source>
        <dbReference type="ARBA" id="ARBA00048300"/>
    </source>
</evidence>
<keyword evidence="5 12" id="KW-0547">Nucleotide-binding</keyword>
<evidence type="ECO:0000256" key="7">
    <source>
        <dbReference type="ARBA" id="ARBA00022840"/>
    </source>
</evidence>
<dbReference type="FunFam" id="3.30.930.10:FF:000011">
    <property type="entry name" value="Alanine--tRNA ligase, cytoplasmic"/>
    <property type="match status" value="1"/>
</dbReference>
<evidence type="ECO:0000259" key="14">
    <source>
        <dbReference type="PROSITE" id="PS50860"/>
    </source>
</evidence>
<dbReference type="PANTHER" id="PTHR11777:SF9">
    <property type="entry name" value="ALANINE--TRNA LIGASE, CYTOPLASMIC"/>
    <property type="match status" value="1"/>
</dbReference>
<comment type="catalytic activity">
    <reaction evidence="11 12">
        <text>tRNA(Ala) + L-alanine + ATP = L-alanyl-tRNA(Ala) + AMP + diphosphate</text>
        <dbReference type="Rhea" id="RHEA:12540"/>
        <dbReference type="Rhea" id="RHEA-COMP:9657"/>
        <dbReference type="Rhea" id="RHEA-COMP:9923"/>
        <dbReference type="ChEBI" id="CHEBI:30616"/>
        <dbReference type="ChEBI" id="CHEBI:33019"/>
        <dbReference type="ChEBI" id="CHEBI:57972"/>
        <dbReference type="ChEBI" id="CHEBI:78442"/>
        <dbReference type="ChEBI" id="CHEBI:78497"/>
        <dbReference type="ChEBI" id="CHEBI:456215"/>
        <dbReference type="EC" id="6.1.1.7"/>
    </reaction>
</comment>
<protein>
    <recommendedName>
        <fullName evidence="12">Alanine--tRNA ligase</fullName>
        <ecNumber evidence="12">6.1.1.7</ecNumber>
    </recommendedName>
    <alternativeName>
        <fullName evidence="12">Alanyl-tRNA synthetase</fullName>
        <shortName evidence="12">AlaRS</shortName>
    </alternativeName>
</protein>
<keyword evidence="12" id="KW-0963">Cytoplasm</keyword>
<comment type="subcellular location">
    <subcellularLocation>
        <location evidence="12">Mitochondrion</location>
    </subcellularLocation>
    <subcellularLocation>
        <location evidence="12">Cytoplasm</location>
    </subcellularLocation>
</comment>
<dbReference type="PROSITE" id="PS50860">
    <property type="entry name" value="AA_TRNA_LIGASE_II_ALA"/>
    <property type="match status" value="1"/>
</dbReference>
<dbReference type="InterPro" id="IPR002318">
    <property type="entry name" value="Ala-tRNA-lgiase_IIc"/>
</dbReference>
<feature type="region of interest" description="Disordered" evidence="13">
    <location>
        <begin position="656"/>
        <end position="677"/>
    </location>
</feature>
<reference evidence="15" key="1">
    <citation type="submission" date="2023-02" db="EMBL/GenBank/DDBJ databases">
        <title>Genome of toxic invasive species Heracleum sosnowskyi carries increased number of genes despite the absence of recent whole-genome duplications.</title>
        <authorList>
            <person name="Schelkunov M."/>
            <person name="Shtratnikova V."/>
            <person name="Makarenko M."/>
            <person name="Klepikova A."/>
            <person name="Omelchenko D."/>
            <person name="Novikova G."/>
            <person name="Obukhova E."/>
            <person name="Bogdanov V."/>
            <person name="Penin A."/>
            <person name="Logacheva M."/>
        </authorList>
    </citation>
    <scope>NUCLEOTIDE SEQUENCE</scope>
    <source>
        <strain evidence="15">Hsosn_3</strain>
        <tissue evidence="15">Leaf</tissue>
    </source>
</reference>
<dbReference type="InterPro" id="IPR018163">
    <property type="entry name" value="Thr/Ala-tRNA-synth_IIc_edit"/>
</dbReference>
<evidence type="ECO:0000256" key="12">
    <source>
        <dbReference type="HAMAP-Rule" id="MF_03133"/>
    </source>
</evidence>
<keyword evidence="3 12" id="KW-0436">Ligase</keyword>
<comment type="caution">
    <text evidence="12">Lacks conserved residue(s) required for the propagation of feature annotation.</text>
</comment>
<accession>A0AAD8MDQ8</accession>
<dbReference type="InterPro" id="IPR018164">
    <property type="entry name" value="Ala-tRNA-synth_IIc_N"/>
</dbReference>
<feature type="domain" description="Alanyl-transfer RNA synthetases family profile" evidence="14">
    <location>
        <begin position="769"/>
        <end position="1357"/>
    </location>
</feature>
<dbReference type="SUPFAM" id="SSF50447">
    <property type="entry name" value="Translation proteins"/>
    <property type="match status" value="1"/>
</dbReference>
<dbReference type="EMBL" id="JAUIZM010000008">
    <property type="protein sequence ID" value="KAK1368959.1"/>
    <property type="molecule type" value="Genomic_DNA"/>
</dbReference>
<comment type="similarity">
    <text evidence="1 12">Belongs to the class-II aminoacyl-tRNA synthetase family.</text>
</comment>
<dbReference type="Gene3D" id="3.30.930.10">
    <property type="entry name" value="Bira Bifunctional Protein, Domain 2"/>
    <property type="match status" value="1"/>
</dbReference>
<proteinExistence type="inferred from homology"/>
<name>A0AAD8MDQ8_9APIA</name>
<dbReference type="SUPFAM" id="SSF101353">
    <property type="entry name" value="Putative anticodon-binding domain of alanyl-tRNA synthetase (AlaRS)"/>
    <property type="match status" value="1"/>
</dbReference>
<dbReference type="InterPro" id="IPR018165">
    <property type="entry name" value="Ala-tRNA-synth_IIc_core"/>
</dbReference>
<dbReference type="InterPro" id="IPR023033">
    <property type="entry name" value="Ala_tRNA_ligase_euk/bac"/>
</dbReference>
<evidence type="ECO:0000256" key="4">
    <source>
        <dbReference type="ARBA" id="ARBA00022723"/>
    </source>
</evidence>
<dbReference type="FunFam" id="2.40.30.130:FF:000004">
    <property type="entry name" value="Alanine--tRNA ligase"/>
    <property type="match status" value="1"/>
</dbReference>
<dbReference type="EC" id="6.1.1.7" evidence="12"/>
<feature type="region of interest" description="Disordered" evidence="13">
    <location>
        <begin position="19"/>
        <end position="51"/>
    </location>
</feature>
<evidence type="ECO:0000256" key="10">
    <source>
        <dbReference type="ARBA" id="ARBA00023146"/>
    </source>
</evidence>
<dbReference type="GO" id="GO:0070143">
    <property type="term" value="P:mitochondrial alanyl-tRNA aminoacylation"/>
    <property type="evidence" value="ECO:0007669"/>
    <property type="project" value="UniProtKB-UniRule"/>
</dbReference>
<dbReference type="SUPFAM" id="SSF55681">
    <property type="entry name" value="Class II aaRS and biotin synthetases"/>
    <property type="match status" value="1"/>
</dbReference>
<comment type="subunit">
    <text evidence="12">Monomer.</text>
</comment>
<dbReference type="PANTHER" id="PTHR11777">
    <property type="entry name" value="ALANYL-TRNA SYNTHETASE"/>
    <property type="match status" value="1"/>
</dbReference>
<dbReference type="GO" id="GO:0000049">
    <property type="term" value="F:tRNA binding"/>
    <property type="evidence" value="ECO:0007669"/>
    <property type="project" value="UniProtKB-KW"/>
</dbReference>
<comment type="domain">
    <text evidence="12">Consists of three domains; the N-terminal catalytic domain, the editing domain and the C-terminal C-Ala domain. The editing domain removes incorrectly charged amino acids, while the C-Ala domain, along with tRNA(Ala), serves as a bridge to cooperatively bring together the editing and aminoacylation centers thus stimulating deacylation of misacylated tRNAs.</text>
</comment>
<keyword evidence="10 12" id="KW-0030">Aminoacyl-tRNA synthetase</keyword>
<dbReference type="GO" id="GO:0008270">
    <property type="term" value="F:zinc ion binding"/>
    <property type="evidence" value="ECO:0007669"/>
    <property type="project" value="UniProtKB-UniRule"/>
</dbReference>
<evidence type="ECO:0000256" key="2">
    <source>
        <dbReference type="ARBA" id="ARBA00022555"/>
    </source>
</evidence>
<evidence type="ECO:0000256" key="13">
    <source>
        <dbReference type="SAM" id="MobiDB-lite"/>
    </source>
</evidence>
<dbReference type="Gene3D" id="2.40.30.130">
    <property type="match status" value="1"/>
</dbReference>
<dbReference type="Gene3D" id="3.30.980.10">
    <property type="entry name" value="Threonyl-trna Synthetase, Chain A, domain 2"/>
    <property type="match status" value="1"/>
</dbReference>
<comment type="function">
    <text evidence="12">Catalyzes the attachment of alanine to tRNA(Ala) in a two-step reaction: alanine is first activated by ATP to form Ala-AMP and then transferred to the acceptor end of tRNA(Ala). Also edits incorrectly charged tRNA(Ala) via its editing domain.</text>
</comment>
<evidence type="ECO:0000256" key="8">
    <source>
        <dbReference type="ARBA" id="ARBA00022884"/>
    </source>
</evidence>
<evidence type="ECO:0000256" key="6">
    <source>
        <dbReference type="ARBA" id="ARBA00022833"/>
    </source>
</evidence>
<keyword evidence="6" id="KW-0862">Zinc</keyword>
<evidence type="ECO:0000256" key="5">
    <source>
        <dbReference type="ARBA" id="ARBA00022741"/>
    </source>
</evidence>
<keyword evidence="9 12" id="KW-0648">Protein biosynthesis</keyword>
<evidence type="ECO:0000313" key="15">
    <source>
        <dbReference type="EMBL" id="KAK1368959.1"/>
    </source>
</evidence>
<evidence type="ECO:0000256" key="1">
    <source>
        <dbReference type="ARBA" id="ARBA00008226"/>
    </source>
</evidence>
<evidence type="ECO:0000256" key="9">
    <source>
        <dbReference type="ARBA" id="ARBA00022917"/>
    </source>
</evidence>
<keyword evidence="2 12" id="KW-0820">tRNA-binding</keyword>